<evidence type="ECO:0000313" key="2">
    <source>
        <dbReference type="Proteomes" id="UP000183832"/>
    </source>
</evidence>
<dbReference type="EMBL" id="CVRI01000075">
    <property type="protein sequence ID" value="CRL08631.1"/>
    <property type="molecule type" value="Genomic_DNA"/>
</dbReference>
<proteinExistence type="predicted"/>
<evidence type="ECO:0000313" key="1">
    <source>
        <dbReference type="EMBL" id="CRL08631.1"/>
    </source>
</evidence>
<accession>A0A1J1J8B9</accession>
<sequence length="86" mass="9739">MKALVVSIISHNSGMITFAFSNNLLPKKKRHQNIISATQQTVFGFLTEGNLKYIHENEKKITKISSFTSFSSTPHVVTSVWKREKS</sequence>
<gene>
    <name evidence="1" type="ORF">CLUMA_CG021497</name>
</gene>
<keyword evidence="2" id="KW-1185">Reference proteome</keyword>
<dbReference type="AlphaFoldDB" id="A0A1J1J8B9"/>
<reference evidence="1 2" key="1">
    <citation type="submission" date="2015-04" db="EMBL/GenBank/DDBJ databases">
        <authorList>
            <person name="Syromyatnikov M.Y."/>
            <person name="Popov V.N."/>
        </authorList>
    </citation>
    <scope>NUCLEOTIDE SEQUENCE [LARGE SCALE GENOMIC DNA]</scope>
</reference>
<name>A0A1J1J8B9_9DIPT</name>
<dbReference type="Proteomes" id="UP000183832">
    <property type="component" value="Unassembled WGS sequence"/>
</dbReference>
<organism evidence="1 2">
    <name type="scientific">Clunio marinus</name>
    <dbReference type="NCBI Taxonomy" id="568069"/>
    <lineage>
        <taxon>Eukaryota</taxon>
        <taxon>Metazoa</taxon>
        <taxon>Ecdysozoa</taxon>
        <taxon>Arthropoda</taxon>
        <taxon>Hexapoda</taxon>
        <taxon>Insecta</taxon>
        <taxon>Pterygota</taxon>
        <taxon>Neoptera</taxon>
        <taxon>Endopterygota</taxon>
        <taxon>Diptera</taxon>
        <taxon>Nematocera</taxon>
        <taxon>Chironomoidea</taxon>
        <taxon>Chironomidae</taxon>
        <taxon>Clunio</taxon>
    </lineage>
</organism>
<protein>
    <submittedName>
        <fullName evidence="1">CLUMA_CG021497, isoform A</fullName>
    </submittedName>
</protein>